<keyword evidence="3" id="KW-0732">Signal</keyword>
<dbReference type="EMBL" id="AWGH01000021">
    <property type="protein sequence ID" value="ODN90197.1"/>
    <property type="molecule type" value="Genomic_DNA"/>
</dbReference>
<evidence type="ECO:0000313" key="4">
    <source>
        <dbReference type="EMBL" id="ODN90197.1"/>
    </source>
</evidence>
<evidence type="ECO:0000256" key="1">
    <source>
        <dbReference type="SAM" id="Coils"/>
    </source>
</evidence>
<evidence type="ECO:0000256" key="3">
    <source>
        <dbReference type="SAM" id="SignalP"/>
    </source>
</evidence>
<keyword evidence="1" id="KW-0175">Coiled coil</keyword>
<sequence length="233" mass="26124">MRSIATLFPFSLSVLASPRTPLTYLVPFSTIFTLSVSPHTPLLSLLDEPRLPPPNAAQRNRRTLAGSLPPRSQAAGHRRPNPSPPHSTSFNVACSQRSSSQCANRYGLFPEACVPQTHIRFVQLLLGFHFAHPLPSTSSTMQHSTNSRNWTPALHEWADTLIAFLTHDIPPYINAQVATEVAKQLREERRHVETERDYARHRWMSGVAGVRVGRRSRRAHSHTVFDSPLSPTF</sequence>
<feature type="region of interest" description="Disordered" evidence="2">
    <location>
        <begin position="48"/>
        <end position="91"/>
    </location>
</feature>
<dbReference type="RefSeq" id="XP_019029719.1">
    <property type="nucleotide sequence ID" value="XM_019178281.1"/>
</dbReference>
<feature type="chain" id="PRO_5009129856" evidence="3">
    <location>
        <begin position="17"/>
        <end position="233"/>
    </location>
</feature>
<dbReference type="Proteomes" id="UP000094819">
    <property type="component" value="Unassembled WGS sequence"/>
</dbReference>
<name>A0A1E3INL8_9TREE</name>
<accession>A0A1E3INL8</accession>
<dbReference type="GeneID" id="30195427"/>
<proteinExistence type="predicted"/>
<gene>
    <name evidence="4" type="ORF">L198_06215</name>
</gene>
<keyword evidence="5" id="KW-1185">Reference proteome</keyword>
<reference evidence="4 5" key="1">
    <citation type="submission" date="2016-06" db="EMBL/GenBank/DDBJ databases">
        <title>Evolution of pathogenesis and genome organization in the Tremellales.</title>
        <authorList>
            <person name="Cuomo C."/>
            <person name="Litvintseva A."/>
            <person name="Heitman J."/>
            <person name="Chen Y."/>
            <person name="Sun S."/>
            <person name="Springer D."/>
            <person name="Dromer F."/>
            <person name="Young S."/>
            <person name="Zeng Q."/>
            <person name="Chapman S."/>
            <person name="Gujja S."/>
            <person name="Saif S."/>
            <person name="Birren B."/>
        </authorList>
    </citation>
    <scope>NUCLEOTIDE SEQUENCE [LARGE SCALE GENOMIC DNA]</scope>
    <source>
        <strain evidence="4 5">CBS 7118</strain>
    </source>
</reference>
<feature type="coiled-coil region" evidence="1">
    <location>
        <begin position="175"/>
        <end position="202"/>
    </location>
</feature>
<comment type="caution">
    <text evidence="4">The sequence shown here is derived from an EMBL/GenBank/DDBJ whole genome shotgun (WGS) entry which is preliminary data.</text>
</comment>
<protein>
    <submittedName>
        <fullName evidence="4">Uncharacterized protein</fullName>
    </submittedName>
</protein>
<evidence type="ECO:0000313" key="5">
    <source>
        <dbReference type="Proteomes" id="UP000094819"/>
    </source>
</evidence>
<evidence type="ECO:0000256" key="2">
    <source>
        <dbReference type="SAM" id="MobiDB-lite"/>
    </source>
</evidence>
<dbReference type="AlphaFoldDB" id="A0A1E3INL8"/>
<feature type="signal peptide" evidence="3">
    <location>
        <begin position="1"/>
        <end position="16"/>
    </location>
</feature>
<organism evidence="4 5">
    <name type="scientific">Cryptococcus wingfieldii CBS 7118</name>
    <dbReference type="NCBI Taxonomy" id="1295528"/>
    <lineage>
        <taxon>Eukaryota</taxon>
        <taxon>Fungi</taxon>
        <taxon>Dikarya</taxon>
        <taxon>Basidiomycota</taxon>
        <taxon>Agaricomycotina</taxon>
        <taxon>Tremellomycetes</taxon>
        <taxon>Tremellales</taxon>
        <taxon>Cryptococcaceae</taxon>
        <taxon>Cryptococcus</taxon>
    </lineage>
</organism>